<evidence type="ECO:0000256" key="2">
    <source>
        <dbReference type="SAM" id="Phobius"/>
    </source>
</evidence>
<feature type="region of interest" description="Disordered" evidence="1">
    <location>
        <begin position="140"/>
        <end position="161"/>
    </location>
</feature>
<keyword evidence="3" id="KW-0732">Signal</keyword>
<keyword evidence="2" id="KW-0812">Transmembrane</keyword>
<feature type="transmembrane region" description="Helical" evidence="2">
    <location>
        <begin position="114"/>
        <end position="134"/>
    </location>
</feature>
<gene>
    <name evidence="4" type="ORF">AMAG_06823</name>
</gene>
<dbReference type="AlphaFoldDB" id="A0A0L0SEV1"/>
<dbReference type="OrthoDB" id="10606793at2759"/>
<feature type="signal peptide" evidence="3">
    <location>
        <begin position="1"/>
        <end position="24"/>
    </location>
</feature>
<proteinExistence type="predicted"/>
<keyword evidence="2" id="KW-1133">Transmembrane helix</keyword>
<evidence type="ECO:0000256" key="3">
    <source>
        <dbReference type="SAM" id="SignalP"/>
    </source>
</evidence>
<evidence type="ECO:0000256" key="1">
    <source>
        <dbReference type="SAM" id="MobiDB-lite"/>
    </source>
</evidence>
<dbReference type="VEuPathDB" id="FungiDB:AMAG_06823"/>
<keyword evidence="5" id="KW-1185">Reference proteome</keyword>
<dbReference type="Proteomes" id="UP000054350">
    <property type="component" value="Unassembled WGS sequence"/>
</dbReference>
<feature type="region of interest" description="Disordered" evidence="1">
    <location>
        <begin position="62"/>
        <end position="82"/>
    </location>
</feature>
<evidence type="ECO:0000313" key="4">
    <source>
        <dbReference type="EMBL" id="KNE61068.1"/>
    </source>
</evidence>
<reference evidence="4 5" key="1">
    <citation type="submission" date="2009-11" db="EMBL/GenBank/DDBJ databases">
        <title>Annotation of Allomyces macrogynus ATCC 38327.</title>
        <authorList>
            <consortium name="The Broad Institute Genome Sequencing Platform"/>
            <person name="Russ C."/>
            <person name="Cuomo C."/>
            <person name="Burger G."/>
            <person name="Gray M.W."/>
            <person name="Holland P.W.H."/>
            <person name="King N."/>
            <person name="Lang F.B.F."/>
            <person name="Roger A.J."/>
            <person name="Ruiz-Trillo I."/>
            <person name="Young S.K."/>
            <person name="Zeng Q."/>
            <person name="Gargeya S."/>
            <person name="Fitzgerald M."/>
            <person name="Haas B."/>
            <person name="Abouelleil A."/>
            <person name="Alvarado L."/>
            <person name="Arachchi H.M."/>
            <person name="Berlin A."/>
            <person name="Chapman S.B."/>
            <person name="Gearin G."/>
            <person name="Goldberg J."/>
            <person name="Griggs A."/>
            <person name="Gujja S."/>
            <person name="Hansen M."/>
            <person name="Heiman D."/>
            <person name="Howarth C."/>
            <person name="Larimer J."/>
            <person name="Lui A."/>
            <person name="MacDonald P.J.P."/>
            <person name="McCowen C."/>
            <person name="Montmayeur A."/>
            <person name="Murphy C."/>
            <person name="Neiman D."/>
            <person name="Pearson M."/>
            <person name="Priest M."/>
            <person name="Roberts A."/>
            <person name="Saif S."/>
            <person name="Shea T."/>
            <person name="Sisk P."/>
            <person name="Stolte C."/>
            <person name="Sykes S."/>
            <person name="Wortman J."/>
            <person name="Nusbaum C."/>
            <person name="Birren B."/>
        </authorList>
    </citation>
    <scope>NUCLEOTIDE SEQUENCE [LARGE SCALE GENOMIC DNA]</scope>
    <source>
        <strain evidence="4 5">ATCC 38327</strain>
    </source>
</reference>
<name>A0A0L0SEV1_ALLM3</name>
<evidence type="ECO:0000313" key="5">
    <source>
        <dbReference type="Proteomes" id="UP000054350"/>
    </source>
</evidence>
<keyword evidence="2" id="KW-0472">Membrane</keyword>
<accession>A0A0L0SEV1</accession>
<reference evidence="5" key="2">
    <citation type="submission" date="2009-11" db="EMBL/GenBank/DDBJ databases">
        <title>The Genome Sequence of Allomyces macrogynus strain ATCC 38327.</title>
        <authorList>
            <consortium name="The Broad Institute Genome Sequencing Platform"/>
            <person name="Russ C."/>
            <person name="Cuomo C."/>
            <person name="Shea T."/>
            <person name="Young S.K."/>
            <person name="Zeng Q."/>
            <person name="Koehrsen M."/>
            <person name="Haas B."/>
            <person name="Borodovsky M."/>
            <person name="Guigo R."/>
            <person name="Alvarado L."/>
            <person name="Berlin A."/>
            <person name="Borenstein D."/>
            <person name="Chen Z."/>
            <person name="Engels R."/>
            <person name="Freedman E."/>
            <person name="Gellesch M."/>
            <person name="Goldberg J."/>
            <person name="Griggs A."/>
            <person name="Gujja S."/>
            <person name="Heiman D."/>
            <person name="Hepburn T."/>
            <person name="Howarth C."/>
            <person name="Jen D."/>
            <person name="Larson L."/>
            <person name="Lewis B."/>
            <person name="Mehta T."/>
            <person name="Park D."/>
            <person name="Pearson M."/>
            <person name="Roberts A."/>
            <person name="Saif S."/>
            <person name="Shenoy N."/>
            <person name="Sisk P."/>
            <person name="Stolte C."/>
            <person name="Sykes S."/>
            <person name="Walk T."/>
            <person name="White J."/>
            <person name="Yandava C."/>
            <person name="Burger G."/>
            <person name="Gray M.W."/>
            <person name="Holland P.W.H."/>
            <person name="King N."/>
            <person name="Lang F.B.F."/>
            <person name="Roger A.J."/>
            <person name="Ruiz-Trillo I."/>
            <person name="Lander E."/>
            <person name="Nusbaum C."/>
        </authorList>
    </citation>
    <scope>NUCLEOTIDE SEQUENCE [LARGE SCALE GENOMIC DNA]</scope>
    <source>
        <strain evidence="5">ATCC 38327</strain>
    </source>
</reference>
<feature type="chain" id="PRO_5005547927" evidence="3">
    <location>
        <begin position="25"/>
        <end position="161"/>
    </location>
</feature>
<dbReference type="EMBL" id="GG745337">
    <property type="protein sequence ID" value="KNE61068.1"/>
    <property type="molecule type" value="Genomic_DNA"/>
</dbReference>
<organism evidence="4 5">
    <name type="scientific">Allomyces macrogynus (strain ATCC 38327)</name>
    <name type="common">Allomyces javanicus var. macrogynus</name>
    <dbReference type="NCBI Taxonomy" id="578462"/>
    <lineage>
        <taxon>Eukaryota</taxon>
        <taxon>Fungi</taxon>
        <taxon>Fungi incertae sedis</taxon>
        <taxon>Blastocladiomycota</taxon>
        <taxon>Blastocladiomycetes</taxon>
        <taxon>Blastocladiales</taxon>
        <taxon>Blastocladiaceae</taxon>
        <taxon>Allomyces</taxon>
    </lineage>
</organism>
<feature type="compositionally biased region" description="Low complexity" evidence="1">
    <location>
        <begin position="62"/>
        <end position="79"/>
    </location>
</feature>
<protein>
    <submittedName>
        <fullName evidence="4">Uncharacterized protein</fullName>
    </submittedName>
</protein>
<sequence length="161" mass="16535">MLTANLVGAALALLLASLLAHTHAAPANVQVPNIVPDLSPIPGLTNALPSAPPAGIAPAPATVAPVPITTRPAPTATPTEDLRKTYIDTPLGRLAKQDLDAGVNDASRFEFTPAVLVGGVLGAGWVAVMGLVVLNKRRAERRRRERDALVQAPPGTASRAS</sequence>